<dbReference type="EMBL" id="MJBS01000121">
    <property type="protein sequence ID" value="OHE93387.1"/>
    <property type="molecule type" value="Genomic_DNA"/>
</dbReference>
<dbReference type="Proteomes" id="UP000176998">
    <property type="component" value="Unassembled WGS sequence"/>
</dbReference>
<evidence type="ECO:0000313" key="2">
    <source>
        <dbReference type="Proteomes" id="UP000176998"/>
    </source>
</evidence>
<dbReference type="RefSeq" id="XP_022470552.1">
    <property type="nucleotide sequence ID" value="XM_022622962.1"/>
</dbReference>
<comment type="caution">
    <text evidence="1">The sequence shown here is derived from an EMBL/GenBank/DDBJ whole genome shotgun (WGS) entry which is preliminary data.</text>
</comment>
<accession>A0A1G4AW75</accession>
<dbReference type="AlphaFoldDB" id="A0A1G4AW75"/>
<sequence length="65" mass="7478">MSTPACKQHARTRLGFARFGYLVTPHELCESHNRPAPSKPDLIPHIDQSWPLPTFEGWKPLRRLS</sequence>
<reference evidence="1 2" key="1">
    <citation type="submission" date="2016-09" db="EMBL/GenBank/DDBJ databases">
        <authorList>
            <person name="Capua I."/>
            <person name="De Benedictis P."/>
            <person name="Joannis T."/>
            <person name="Lombin L.H."/>
            <person name="Cattoli G."/>
        </authorList>
    </citation>
    <scope>NUCLEOTIDE SEQUENCE [LARGE SCALE GENOMIC DNA]</scope>
    <source>
        <strain evidence="1 2">IMI 309357</strain>
    </source>
</reference>
<protein>
    <submittedName>
        <fullName evidence="1">Uncharacterized protein</fullName>
    </submittedName>
</protein>
<dbReference type="GeneID" id="34564472"/>
<dbReference type="OrthoDB" id="10305489at2759"/>
<gene>
    <name evidence="1" type="ORF">CORC01_11337</name>
</gene>
<organism evidence="1 2">
    <name type="scientific">Colletotrichum orchidophilum</name>
    <dbReference type="NCBI Taxonomy" id="1209926"/>
    <lineage>
        <taxon>Eukaryota</taxon>
        <taxon>Fungi</taxon>
        <taxon>Dikarya</taxon>
        <taxon>Ascomycota</taxon>
        <taxon>Pezizomycotina</taxon>
        <taxon>Sordariomycetes</taxon>
        <taxon>Hypocreomycetidae</taxon>
        <taxon>Glomerellales</taxon>
        <taxon>Glomerellaceae</taxon>
        <taxon>Colletotrichum</taxon>
    </lineage>
</organism>
<name>A0A1G4AW75_9PEZI</name>
<proteinExistence type="predicted"/>
<keyword evidence="2" id="KW-1185">Reference proteome</keyword>
<evidence type="ECO:0000313" key="1">
    <source>
        <dbReference type="EMBL" id="OHE93387.1"/>
    </source>
</evidence>